<comment type="subunit">
    <text evidence="5">Monomer.</text>
</comment>
<feature type="active site" evidence="5">
    <location>
        <position position="219"/>
    </location>
</feature>
<dbReference type="RefSeq" id="WP_059745882.1">
    <property type="nucleotide sequence ID" value="NZ_LRDC01000018.1"/>
</dbReference>
<dbReference type="HAMAP" id="MF_01260">
    <property type="entry name" value="Carboxylester"/>
    <property type="match status" value="1"/>
</dbReference>
<dbReference type="GO" id="GO:0005737">
    <property type="term" value="C:cytoplasm"/>
    <property type="evidence" value="ECO:0007669"/>
    <property type="project" value="UniProtKB-SubCell"/>
</dbReference>
<dbReference type="Pfam" id="PF00561">
    <property type="entry name" value="Abhydrolase_1"/>
    <property type="match status" value="1"/>
</dbReference>
<dbReference type="EC" id="3.1.1.85" evidence="5"/>
<keyword evidence="3 5" id="KW-0093">Biotin biosynthesis</keyword>
<keyword evidence="4 5" id="KW-0378">Hydrolase</keyword>
<dbReference type="InterPro" id="IPR010076">
    <property type="entry name" value="BioH"/>
</dbReference>
<dbReference type="EMBL" id="LRDC01000018">
    <property type="protein sequence ID" value="KVX02014.1"/>
    <property type="molecule type" value="Genomic_DNA"/>
</dbReference>
<keyword evidence="1 5" id="KW-0719">Serine esterase</keyword>
<evidence type="ECO:0000313" key="7">
    <source>
        <dbReference type="EMBL" id="KVX02014.1"/>
    </source>
</evidence>
<evidence type="ECO:0000256" key="2">
    <source>
        <dbReference type="ARBA" id="ARBA00022490"/>
    </source>
</evidence>
<feature type="active site" evidence="5">
    <location>
        <position position="246"/>
    </location>
</feature>
<dbReference type="Gene3D" id="3.40.50.1820">
    <property type="entry name" value="alpha/beta hydrolase"/>
    <property type="match status" value="1"/>
</dbReference>
<evidence type="ECO:0000256" key="5">
    <source>
        <dbReference type="HAMAP-Rule" id="MF_01260"/>
    </source>
</evidence>
<protein>
    <recommendedName>
        <fullName evidence="5">Pimeloyl-[acyl-carrier protein] methyl ester esterase</fullName>
        <ecNumber evidence="5">3.1.1.85</ecNumber>
    </recommendedName>
    <alternativeName>
        <fullName evidence="5">Biotin synthesis protein BioH</fullName>
    </alternativeName>
    <alternativeName>
        <fullName evidence="5">Carboxylesterase BioH</fullName>
    </alternativeName>
</protein>
<feature type="binding site" evidence="5">
    <location>
        <position position="24"/>
    </location>
    <ligand>
        <name>substrate</name>
    </ligand>
</feature>
<name>A0A106C0R4_SHEFR</name>
<comment type="caution">
    <text evidence="7">The sequence shown here is derived from an EMBL/GenBank/DDBJ whole genome shotgun (WGS) entry which is preliminary data.</text>
</comment>
<dbReference type="AlphaFoldDB" id="A0A106C0R4"/>
<dbReference type="SUPFAM" id="SSF53474">
    <property type="entry name" value="alpha/beta-Hydrolases"/>
    <property type="match status" value="1"/>
</dbReference>
<proteinExistence type="inferred from homology"/>
<dbReference type="GO" id="GO:0090499">
    <property type="term" value="F:pimelyl-[acyl-carrier protein] methyl ester esterase activity"/>
    <property type="evidence" value="ECO:0007669"/>
    <property type="project" value="UniProtKB-EC"/>
</dbReference>
<keyword evidence="2 5" id="KW-0963">Cytoplasm</keyword>
<dbReference type="GO" id="GO:0009102">
    <property type="term" value="P:biotin biosynthetic process"/>
    <property type="evidence" value="ECO:0007669"/>
    <property type="project" value="UniProtKB-UniRule"/>
</dbReference>
<gene>
    <name evidence="5" type="primary">bioH</name>
    <name evidence="7" type="ORF">AWJ07_05430</name>
</gene>
<comment type="pathway">
    <text evidence="5">Cofactor biosynthesis; biotin biosynthesis.</text>
</comment>
<comment type="similarity">
    <text evidence="5">Belongs to the AB hydrolase superfamily. Carboxylesterase BioH family.</text>
</comment>
<organism evidence="7">
    <name type="scientific">Shewanella frigidimarina</name>
    <dbReference type="NCBI Taxonomy" id="56812"/>
    <lineage>
        <taxon>Bacteria</taxon>
        <taxon>Pseudomonadati</taxon>
        <taxon>Pseudomonadota</taxon>
        <taxon>Gammaproteobacteria</taxon>
        <taxon>Alteromonadales</taxon>
        <taxon>Shewanellaceae</taxon>
        <taxon>Shewanella</taxon>
    </lineage>
</organism>
<feature type="binding site" evidence="5">
    <location>
        <position position="246"/>
    </location>
    <ligand>
        <name>substrate</name>
    </ligand>
</feature>
<dbReference type="PANTHER" id="PTHR43194">
    <property type="entry name" value="HYDROLASE ALPHA/BETA FOLD FAMILY"/>
    <property type="match status" value="1"/>
</dbReference>
<feature type="active site" description="Nucleophile" evidence="5">
    <location>
        <position position="82"/>
    </location>
</feature>
<dbReference type="InterPro" id="IPR029058">
    <property type="entry name" value="AB_hydrolase_fold"/>
</dbReference>
<dbReference type="InterPro" id="IPR050228">
    <property type="entry name" value="Carboxylesterase_BioH"/>
</dbReference>
<sequence>MSFPALHIDTVGSQGQDIVLLHGWGVNNQVFSPLKNALHQYRVHYVDLPGFGLSPNIDGGITQWSQALAEQLPQQAIWIGWSLGGLIASQIAIDYPESVAALVTIASSPCFMARESVMTRGIDDISPAWPGIQPDVLAQFSSQLSRDLSRTVERFLAIQAMGSDNPKADIQQIKSLVLSKPLPTQQGLSQGLDMLAQVDLRATITQIQQPWLRIWGKLDSLVPRKIISSLPSSDNIEDVLLLKASHAPFISHPDAFLDYLLPWITKYR</sequence>
<evidence type="ECO:0000313" key="8">
    <source>
        <dbReference type="Proteomes" id="UP000055702"/>
    </source>
</evidence>
<dbReference type="InterPro" id="IPR000073">
    <property type="entry name" value="AB_hydrolase_1"/>
</dbReference>
<dbReference type="Proteomes" id="UP000055702">
    <property type="component" value="Unassembled WGS sequence"/>
</dbReference>
<evidence type="ECO:0000256" key="1">
    <source>
        <dbReference type="ARBA" id="ARBA00022487"/>
    </source>
</evidence>
<comment type="function">
    <text evidence="5">The physiological role of BioH is to remove the methyl group introduced by BioC when the pimeloyl moiety is complete. It allows to synthesize pimeloyl-ACP via the fatty acid synthetic pathway through the hydrolysis of the ester bonds of pimeloyl-ACP esters.</text>
</comment>
<comment type="subcellular location">
    <subcellularLocation>
        <location evidence="5">Cytoplasm</location>
    </subcellularLocation>
</comment>
<comment type="catalytic activity">
    <reaction evidence="5">
        <text>6-carboxyhexanoyl-[ACP] methyl ester + H2O = 6-carboxyhexanoyl-[ACP] + methanol + H(+)</text>
        <dbReference type="Rhea" id="RHEA:42700"/>
        <dbReference type="Rhea" id="RHEA-COMP:9955"/>
        <dbReference type="Rhea" id="RHEA-COMP:10186"/>
        <dbReference type="ChEBI" id="CHEBI:15377"/>
        <dbReference type="ChEBI" id="CHEBI:15378"/>
        <dbReference type="ChEBI" id="CHEBI:17790"/>
        <dbReference type="ChEBI" id="CHEBI:78846"/>
        <dbReference type="ChEBI" id="CHEBI:82735"/>
        <dbReference type="EC" id="3.1.1.85"/>
    </reaction>
</comment>
<feature type="binding site" evidence="5">
    <location>
        <begin position="82"/>
        <end position="83"/>
    </location>
    <ligand>
        <name>substrate</name>
    </ligand>
</feature>
<evidence type="ECO:0000256" key="3">
    <source>
        <dbReference type="ARBA" id="ARBA00022756"/>
    </source>
</evidence>
<dbReference type="UniPathway" id="UPA00078"/>
<dbReference type="NCBIfam" id="TIGR01738">
    <property type="entry name" value="bioH"/>
    <property type="match status" value="1"/>
</dbReference>
<feature type="binding site" evidence="5">
    <location>
        <begin position="155"/>
        <end position="159"/>
    </location>
    <ligand>
        <name>substrate</name>
    </ligand>
</feature>
<evidence type="ECO:0000256" key="4">
    <source>
        <dbReference type="ARBA" id="ARBA00022801"/>
    </source>
</evidence>
<dbReference type="PANTHER" id="PTHR43194:SF5">
    <property type="entry name" value="PIMELOYL-[ACYL-CARRIER PROTEIN] METHYL ESTER ESTERASE"/>
    <property type="match status" value="1"/>
</dbReference>
<reference evidence="7 8" key="1">
    <citation type="submission" date="2016-01" db="EMBL/GenBank/DDBJ databases">
        <title>Draft genome of the antarctic isolate Shewanella frigidimarina Ag06-30.</title>
        <authorList>
            <person name="Parmeciano Di Noto G."/>
            <person name="Vazquez S."/>
            <person name="Mac Cormack W."/>
            <person name="Iriarte A."/>
            <person name="Quiroga C."/>
        </authorList>
    </citation>
    <scope>NUCLEOTIDE SEQUENCE [LARGE SCALE GENOMIC DNA]</scope>
    <source>
        <strain evidence="7 8">Ag06-30</strain>
    </source>
</reference>
<accession>A0A106C0R4</accession>
<evidence type="ECO:0000259" key="6">
    <source>
        <dbReference type="Pfam" id="PF00561"/>
    </source>
</evidence>
<feature type="domain" description="AB hydrolase-1" evidence="6">
    <location>
        <begin position="18"/>
        <end position="253"/>
    </location>
</feature>